<dbReference type="GO" id="GO:0005811">
    <property type="term" value="C:lipid droplet"/>
    <property type="evidence" value="ECO:0000318"/>
    <property type="project" value="GO_Central"/>
</dbReference>
<dbReference type="Proteomes" id="UP000002279">
    <property type="component" value="Chromosome X5"/>
</dbReference>
<dbReference type="HOGENOM" id="CLU_1864494_0_0_1"/>
<dbReference type="Gene3D" id="1.20.120.340">
    <property type="entry name" value="Flagellar protein FliS"/>
    <property type="match status" value="1"/>
</dbReference>
<evidence type="ECO:0000313" key="5">
    <source>
        <dbReference type="Proteomes" id="UP000002279"/>
    </source>
</evidence>
<dbReference type="GeneID" id="103164778"/>
<gene>
    <name evidence="4" type="primary">LOC103164778</name>
</gene>
<reference evidence="4" key="2">
    <citation type="submission" date="2025-08" db="UniProtKB">
        <authorList>
            <consortium name="Ensembl"/>
        </authorList>
    </citation>
    <scope>IDENTIFICATION</scope>
    <source>
        <strain evidence="4">Glennie</strain>
    </source>
</reference>
<keyword evidence="3" id="KW-0551">Lipid droplet</keyword>
<dbReference type="RefSeq" id="XP_028911505.1">
    <property type="nucleotide sequence ID" value="XM_029055672.2"/>
</dbReference>
<evidence type="ECO:0000313" key="4">
    <source>
        <dbReference type="Ensembl" id="ENSOANP00000031094.2"/>
    </source>
</evidence>
<dbReference type="AlphaFoldDB" id="K7EC37"/>
<evidence type="ECO:0000256" key="1">
    <source>
        <dbReference type="ARBA" id="ARBA00004502"/>
    </source>
</evidence>
<dbReference type="SUPFAM" id="SSF109775">
    <property type="entry name" value="Mannose-6-phosphate receptor binding protein 1 (Tip47), C-terminal domain"/>
    <property type="match status" value="1"/>
</dbReference>
<keyword evidence="5" id="KW-1185">Reference proteome</keyword>
<dbReference type="eggNOG" id="ENOG502QRYF">
    <property type="taxonomic scope" value="Eukaryota"/>
</dbReference>
<dbReference type="OMA" id="NGGVIMR"/>
<evidence type="ECO:0000256" key="3">
    <source>
        <dbReference type="ARBA" id="ARBA00022677"/>
    </source>
</evidence>
<dbReference type="PANTHER" id="PTHR14024">
    <property type="entry name" value="PERILIPIN"/>
    <property type="match status" value="1"/>
</dbReference>
<dbReference type="GO" id="GO:0010890">
    <property type="term" value="P:positive regulation of triglyceride storage"/>
    <property type="evidence" value="ECO:0000318"/>
    <property type="project" value="GO_Central"/>
</dbReference>
<comment type="similarity">
    <text evidence="2">Belongs to the perilipin family.</text>
</comment>
<evidence type="ECO:0008006" key="6">
    <source>
        <dbReference type="Google" id="ProtNLM"/>
    </source>
</evidence>
<dbReference type="InterPro" id="IPR004279">
    <property type="entry name" value="Perilipin"/>
</dbReference>
<dbReference type="STRING" id="9258.ENSOANP00000031094"/>
<sequence>MSDQGESSKARLEFLAYQDLPITEDEFEKAKLVEGSDAQGQKPSYYVRLGSLSTKMRARSYYQALGRVENVKCRSQETISKLRSTVNLIEFSRENKDNVSQKTQDKLYNSWVEWKKCIGQSDSDELPCAEHIESRAVAVARDLTQQLQVNCRTLIASIQGLPQSVQDQASHVGAMAGDVGAVFHPTSSFKEVSGGRLTLTKGQLQKMKESIDEVMDYLGTNTPLSWLVGPFYLQVVESGKSGNPSEEKNSSQEDQ</sequence>
<comment type="subcellular location">
    <subcellularLocation>
        <location evidence="1">Lipid droplet</location>
    </subcellularLocation>
</comment>
<organism evidence="4 5">
    <name type="scientific">Ornithorhynchus anatinus</name>
    <name type="common">Duckbill platypus</name>
    <dbReference type="NCBI Taxonomy" id="9258"/>
    <lineage>
        <taxon>Eukaryota</taxon>
        <taxon>Metazoa</taxon>
        <taxon>Chordata</taxon>
        <taxon>Craniata</taxon>
        <taxon>Vertebrata</taxon>
        <taxon>Euteleostomi</taxon>
        <taxon>Mammalia</taxon>
        <taxon>Monotremata</taxon>
        <taxon>Ornithorhynchidae</taxon>
        <taxon>Ornithorhynchus</taxon>
    </lineage>
</organism>
<dbReference type="InParanoid" id="K7EC37"/>
<dbReference type="GO" id="GO:0005829">
    <property type="term" value="C:cytosol"/>
    <property type="evidence" value="ECO:0000318"/>
    <property type="project" value="GO_Central"/>
</dbReference>
<dbReference type="OrthoDB" id="376826at2759"/>
<evidence type="ECO:0000256" key="2">
    <source>
        <dbReference type="ARBA" id="ARBA00006311"/>
    </source>
</evidence>
<dbReference type="RefSeq" id="XP_028911503.1">
    <property type="nucleotide sequence ID" value="XM_029055670.2"/>
</dbReference>
<accession>K7EC37</accession>
<dbReference type="Pfam" id="PF03036">
    <property type="entry name" value="Perilipin"/>
    <property type="match status" value="1"/>
</dbReference>
<dbReference type="Gene3D" id="3.30.720.170">
    <property type="entry name" value="Perilipin, alpha-beta domain"/>
    <property type="match status" value="1"/>
</dbReference>
<dbReference type="GO" id="GO:0019915">
    <property type="term" value="P:lipid storage"/>
    <property type="evidence" value="ECO:0000318"/>
    <property type="project" value="GO_Central"/>
</dbReference>
<name>K7EC37_ORNAN</name>
<dbReference type="GeneTree" id="ENSGT00950000182920"/>
<protein>
    <recommendedName>
        <fullName evidence="6">Perilipin</fullName>
    </recommendedName>
</protein>
<dbReference type="Ensembl" id="ENSOANT00000040334.2">
    <property type="protein sequence ID" value="ENSOANP00000031094.2"/>
    <property type="gene ID" value="ENSOANG00000030578.2"/>
</dbReference>
<dbReference type="PANTHER" id="PTHR14024:SF25">
    <property type="entry name" value="PERILIPIN-2"/>
    <property type="match status" value="1"/>
</dbReference>
<reference evidence="4" key="3">
    <citation type="submission" date="2025-09" db="UniProtKB">
        <authorList>
            <consortium name="Ensembl"/>
        </authorList>
    </citation>
    <scope>IDENTIFICATION</scope>
    <source>
        <strain evidence="4">Glennie</strain>
    </source>
</reference>
<dbReference type="KEGG" id="oaa:103164778"/>
<proteinExistence type="inferred from homology"/>
<reference evidence="4 5" key="1">
    <citation type="journal article" date="2008" name="Nature">
        <title>Genome analysis of the platypus reveals unique signatures of evolution.</title>
        <authorList>
            <person name="Warren W.C."/>
            <person name="Hillier L.W."/>
            <person name="Marshall Graves J.A."/>
            <person name="Birney E."/>
            <person name="Ponting C.P."/>
            <person name="Grutzner F."/>
            <person name="Belov K."/>
            <person name="Miller W."/>
            <person name="Clarke L."/>
            <person name="Chinwalla A.T."/>
            <person name="Yang S.P."/>
            <person name="Heger A."/>
            <person name="Locke D.P."/>
            <person name="Miethke P."/>
            <person name="Waters P.D."/>
            <person name="Veyrunes F."/>
            <person name="Fulton L."/>
            <person name="Fulton B."/>
            <person name="Graves T."/>
            <person name="Wallis J."/>
            <person name="Puente X.S."/>
            <person name="Lopez-Otin C."/>
            <person name="Ordonez G.R."/>
            <person name="Eichler E.E."/>
            <person name="Chen L."/>
            <person name="Cheng Z."/>
            <person name="Deakin J.E."/>
            <person name="Alsop A."/>
            <person name="Thompson K."/>
            <person name="Kirby P."/>
            <person name="Papenfuss A.T."/>
            <person name="Wakefield M.J."/>
            <person name="Olender T."/>
            <person name="Lancet D."/>
            <person name="Huttley G.A."/>
            <person name="Smit A.F."/>
            <person name="Pask A."/>
            <person name="Temple-Smith P."/>
            <person name="Batzer M.A."/>
            <person name="Walker J.A."/>
            <person name="Konkel M.K."/>
            <person name="Harris R.S."/>
            <person name="Whittington C.M."/>
            <person name="Wong E.S."/>
            <person name="Gemmell N.J."/>
            <person name="Buschiazzo E."/>
            <person name="Vargas Jentzsch I.M."/>
            <person name="Merkel A."/>
            <person name="Schmitz J."/>
            <person name="Zemann A."/>
            <person name="Churakov G."/>
            <person name="Kriegs J.O."/>
            <person name="Brosius J."/>
            <person name="Murchison E.P."/>
            <person name="Sachidanandam R."/>
            <person name="Smith C."/>
            <person name="Hannon G.J."/>
            <person name="Tsend-Ayush E."/>
            <person name="McMillan D."/>
            <person name="Attenborough R."/>
            <person name="Rens W."/>
            <person name="Ferguson-Smith M."/>
            <person name="Lefevre C.M."/>
            <person name="Sharp J.A."/>
            <person name="Nicholas K.R."/>
            <person name="Ray D.A."/>
            <person name="Kube M."/>
            <person name="Reinhardt R."/>
            <person name="Pringle T.H."/>
            <person name="Taylor J."/>
            <person name="Jones R.C."/>
            <person name="Nixon B."/>
            <person name="Dacheux J.L."/>
            <person name="Niwa H."/>
            <person name="Sekita Y."/>
            <person name="Huang X."/>
            <person name="Stark A."/>
            <person name="Kheradpour P."/>
            <person name="Kellis M."/>
            <person name="Flicek P."/>
            <person name="Chen Y."/>
            <person name="Webber C."/>
            <person name="Hardison R."/>
            <person name="Nelson J."/>
            <person name="Hallsworth-Pepin K."/>
            <person name="Delehaunty K."/>
            <person name="Markovic C."/>
            <person name="Minx P."/>
            <person name="Feng Y."/>
            <person name="Kremitzki C."/>
            <person name="Mitreva M."/>
            <person name="Glasscock J."/>
            <person name="Wylie T."/>
            <person name="Wohldmann P."/>
            <person name="Thiru P."/>
            <person name="Nhan M.N."/>
            <person name="Pohl C.S."/>
            <person name="Smith S.M."/>
            <person name="Hou S."/>
            <person name="Nefedov M."/>
            <person name="de Jong P.J."/>
            <person name="Renfree M.B."/>
            <person name="Mardis E.R."/>
            <person name="Wilson R.K."/>
        </authorList>
    </citation>
    <scope>NUCLEOTIDE SEQUENCE [LARGE SCALE GENOMIC DNA]</scope>
    <source>
        <strain evidence="4 5">Glennie</strain>
    </source>
</reference>
<dbReference type="Bgee" id="ENSOANG00000030578">
    <property type="expression patterns" value="Expressed in testis and 6 other cell types or tissues"/>
</dbReference>